<feature type="region of interest" description="Disordered" evidence="1">
    <location>
        <begin position="823"/>
        <end position="852"/>
    </location>
</feature>
<dbReference type="InterPro" id="IPR056681">
    <property type="entry name" value="DUF7779"/>
</dbReference>
<proteinExistence type="predicted"/>
<dbReference type="Pfam" id="PF13374">
    <property type="entry name" value="TPR_10"/>
    <property type="match status" value="3"/>
</dbReference>
<dbReference type="SUPFAM" id="SSF52540">
    <property type="entry name" value="P-loop containing nucleoside triphosphate hydrolases"/>
    <property type="match status" value="1"/>
</dbReference>
<dbReference type="InterPro" id="IPR053137">
    <property type="entry name" value="NLR-like"/>
</dbReference>
<dbReference type="Proteomes" id="UP001149165">
    <property type="component" value="Unassembled WGS sequence"/>
</dbReference>
<dbReference type="InterPro" id="IPR027417">
    <property type="entry name" value="P-loop_NTPase"/>
</dbReference>
<evidence type="ECO:0000313" key="4">
    <source>
        <dbReference type="Proteomes" id="UP001149165"/>
    </source>
</evidence>
<reference evidence="3" key="1">
    <citation type="submission" date="2022-11" db="EMBL/GenBank/DDBJ databases">
        <authorList>
            <person name="Petersen C."/>
        </authorList>
    </citation>
    <scope>NUCLEOTIDE SEQUENCE</scope>
    <source>
        <strain evidence="3">IBT 30069</strain>
    </source>
</reference>
<keyword evidence="4" id="KW-1185">Reference proteome</keyword>
<evidence type="ECO:0000259" key="2">
    <source>
        <dbReference type="Pfam" id="PF25000"/>
    </source>
</evidence>
<dbReference type="PANTHER" id="PTHR46082:SF6">
    <property type="entry name" value="AAA+ ATPASE DOMAIN-CONTAINING PROTEIN-RELATED"/>
    <property type="match status" value="1"/>
</dbReference>
<comment type="caution">
    <text evidence="3">The sequence shown here is derived from an EMBL/GenBank/DDBJ whole genome shotgun (WGS) entry which is preliminary data.</text>
</comment>
<dbReference type="GO" id="GO:0016787">
    <property type="term" value="F:hydrolase activity"/>
    <property type="evidence" value="ECO:0007669"/>
    <property type="project" value="UniProtKB-KW"/>
</dbReference>
<feature type="compositionally biased region" description="Polar residues" evidence="1">
    <location>
        <begin position="823"/>
        <end position="849"/>
    </location>
</feature>
<protein>
    <submittedName>
        <fullName evidence="3">P-loop containing nucleoside triphosphate hydrolase protein</fullName>
    </submittedName>
</protein>
<dbReference type="EMBL" id="JAPQKH010000006">
    <property type="protein sequence ID" value="KAJ5092783.1"/>
    <property type="molecule type" value="Genomic_DNA"/>
</dbReference>
<dbReference type="Pfam" id="PF25000">
    <property type="entry name" value="DUF7779"/>
    <property type="match status" value="1"/>
</dbReference>
<dbReference type="Gene3D" id="3.40.50.300">
    <property type="entry name" value="P-loop containing nucleotide triphosphate hydrolases"/>
    <property type="match status" value="1"/>
</dbReference>
<dbReference type="PANTHER" id="PTHR46082">
    <property type="entry name" value="ATP/GTP-BINDING PROTEIN-RELATED"/>
    <property type="match status" value="1"/>
</dbReference>
<dbReference type="SUPFAM" id="SSF48452">
    <property type="entry name" value="TPR-like"/>
    <property type="match status" value="2"/>
</dbReference>
<keyword evidence="3" id="KW-0378">Hydrolase</keyword>
<name>A0A9W9F339_9EURO</name>
<evidence type="ECO:0000313" key="3">
    <source>
        <dbReference type="EMBL" id="KAJ5092783.1"/>
    </source>
</evidence>
<evidence type="ECO:0000256" key="1">
    <source>
        <dbReference type="SAM" id="MobiDB-lite"/>
    </source>
</evidence>
<sequence>MSSISSNINFGDGNSGLALGINNGTVNFLPRPMVRVETPPPPLSTVPFQRDLDFVDHGTSLSRIQEKGLVPGARAAIVGLGGVGKSQIAIEYCYRVRERSPQTWVFWLHASNAARLEQSCREAADRAKIPGRSDPETNIFQLFNSWLNDAKTGEWVLIFDNLDDDHFLHAASSTQGRSIWSHFSQSLSGTIIITSRSKRAVLKLVEDRDIIQVKPMDQSSAISLFGKKLGTEMESNREDVNQLVKALEFMPLALVQAAAYIKRRAPRQSVGQYLASFQNNDRQKISLLHYEEGHLRRDQEAKNSILTAWHISFDHIREQRPSAGKLLSLMSFFDRQGIPEGLLRVHTEINFHTINEDIDDNEGYSDQSPVDDMFENDITMLRDYSMISISADCDNFEMHRLVQLATQEWLKTQKDFEQFHEQFIKVLCDSFPRGCFEDWPICEPLFAHVLRAAAHEPNTESSTKSLSEKWAKLLYNGSMFARNRGYFNDSQRLAESYIAVMINLQGPSGLKTLRGSSLLGTILSSKGQLKKAKKIHMQGLEARKTTLGPDHPRTLSSMNNLATIYGKLGGWSKAEDLQVQVLKARNIMFGLENLDTLASMRLLASTYQDQGRWRESEDLNLEALDISKRVLGPAHPDTLLLINAITSVYWNQDRWKEGEELVLQALEASKLVLGSKHVTFAMFHNLAMIYFKQGRWKEAEDLILKVLETSKRVLGPAHPVTLIIINSQARVYSEQGRFKDATDLHLQVLEARKHALGPKNSVTLDSMNSSAHGLRQSGEEKAAFQLMADCVQLRNRILGPNHPDTMDSTTTLNDWRELDVSASSQFKETSAETNRSEVQSMATQSSEQGSLVGKGRGRALFTHLFRSRLRNIPVMADVRTMYVAGPENEVGPLGLKMGESIWPQPCYWDP</sequence>
<gene>
    <name evidence="3" type="ORF">N7456_008644</name>
</gene>
<organism evidence="3 4">
    <name type="scientific">Penicillium angulare</name>
    <dbReference type="NCBI Taxonomy" id="116970"/>
    <lineage>
        <taxon>Eukaryota</taxon>
        <taxon>Fungi</taxon>
        <taxon>Dikarya</taxon>
        <taxon>Ascomycota</taxon>
        <taxon>Pezizomycotina</taxon>
        <taxon>Eurotiomycetes</taxon>
        <taxon>Eurotiomycetidae</taxon>
        <taxon>Eurotiales</taxon>
        <taxon>Aspergillaceae</taxon>
        <taxon>Penicillium</taxon>
    </lineage>
</organism>
<dbReference type="Gene3D" id="1.25.40.10">
    <property type="entry name" value="Tetratricopeptide repeat domain"/>
    <property type="match status" value="2"/>
</dbReference>
<dbReference type="Pfam" id="PF13424">
    <property type="entry name" value="TPR_12"/>
    <property type="match status" value="2"/>
</dbReference>
<dbReference type="OrthoDB" id="1658288at2759"/>
<dbReference type="SMART" id="SM00028">
    <property type="entry name" value="TPR"/>
    <property type="match status" value="4"/>
</dbReference>
<dbReference type="InterPro" id="IPR011990">
    <property type="entry name" value="TPR-like_helical_dom_sf"/>
</dbReference>
<reference evidence="3" key="2">
    <citation type="journal article" date="2023" name="IMA Fungus">
        <title>Comparative genomic study of the Penicillium genus elucidates a diverse pangenome and 15 lateral gene transfer events.</title>
        <authorList>
            <person name="Petersen C."/>
            <person name="Sorensen T."/>
            <person name="Nielsen M.R."/>
            <person name="Sondergaard T.E."/>
            <person name="Sorensen J.L."/>
            <person name="Fitzpatrick D.A."/>
            <person name="Frisvad J.C."/>
            <person name="Nielsen K.L."/>
        </authorList>
    </citation>
    <scope>NUCLEOTIDE SEQUENCE</scope>
    <source>
        <strain evidence="3">IBT 30069</strain>
    </source>
</reference>
<accession>A0A9W9F339</accession>
<dbReference type="InterPro" id="IPR019734">
    <property type="entry name" value="TPR_rpt"/>
</dbReference>
<feature type="domain" description="DUF7779" evidence="2">
    <location>
        <begin position="319"/>
        <end position="413"/>
    </location>
</feature>
<dbReference type="AlphaFoldDB" id="A0A9W9F339"/>